<dbReference type="Pfam" id="PF12309">
    <property type="entry name" value="KBP_C"/>
    <property type="match status" value="1"/>
</dbReference>
<keyword evidence="5" id="KW-0206">Cytoskeleton</keyword>
<accession>A0ABQ8UHW1</accession>
<reference evidence="6" key="1">
    <citation type="journal article" date="2022" name="bioRxiv">
        <title>Genomics of Preaxostyla Flagellates Illuminates Evolutionary Transitions and the Path Towards Mitochondrial Loss.</title>
        <authorList>
            <person name="Novak L.V.F."/>
            <person name="Treitli S.C."/>
            <person name="Pyrih J."/>
            <person name="Halakuc P."/>
            <person name="Pipaliya S.V."/>
            <person name="Vacek V."/>
            <person name="Brzon O."/>
            <person name="Soukal P."/>
            <person name="Eme L."/>
            <person name="Dacks J.B."/>
            <person name="Karnkowska A."/>
            <person name="Elias M."/>
            <person name="Hampl V."/>
        </authorList>
    </citation>
    <scope>NUCLEOTIDE SEQUENCE</scope>
    <source>
        <strain evidence="6">RCP-MX</strain>
    </source>
</reference>
<evidence type="ECO:0000313" key="7">
    <source>
        <dbReference type="Proteomes" id="UP001141327"/>
    </source>
</evidence>
<evidence type="ECO:0000313" key="6">
    <source>
        <dbReference type="EMBL" id="KAJ4457292.1"/>
    </source>
</evidence>
<comment type="similarity">
    <text evidence="2">Belongs to the KIF-binding protein family.</text>
</comment>
<name>A0ABQ8UHW1_9EUKA</name>
<comment type="subcellular location">
    <subcellularLocation>
        <location evidence="1">Cytoplasm</location>
        <location evidence="1">Cytoskeleton</location>
    </subcellularLocation>
</comment>
<sequence>MADLKLNDNQARPGSHTAAAINGLLQAGMQHFRQFIKSFEKDGRMPDRVDEAQTHSFLMAHFSLARMWSKLVTTAVPEALANLEKTKTEYKFLIDYFDNNHVTSCFQEEIEICRQMHDLLPVKINAIMHGAKL</sequence>
<evidence type="ECO:0000256" key="5">
    <source>
        <dbReference type="ARBA" id="ARBA00023212"/>
    </source>
</evidence>
<evidence type="ECO:0000256" key="3">
    <source>
        <dbReference type="ARBA" id="ARBA00016840"/>
    </source>
</evidence>
<dbReference type="InterPro" id="IPR022083">
    <property type="entry name" value="KBP"/>
</dbReference>
<dbReference type="Proteomes" id="UP001141327">
    <property type="component" value="Unassembled WGS sequence"/>
</dbReference>
<keyword evidence="7" id="KW-1185">Reference proteome</keyword>
<evidence type="ECO:0000256" key="2">
    <source>
        <dbReference type="ARBA" id="ARBA00010305"/>
    </source>
</evidence>
<organism evidence="6 7">
    <name type="scientific">Paratrimastix pyriformis</name>
    <dbReference type="NCBI Taxonomy" id="342808"/>
    <lineage>
        <taxon>Eukaryota</taxon>
        <taxon>Metamonada</taxon>
        <taxon>Preaxostyla</taxon>
        <taxon>Paratrimastigidae</taxon>
        <taxon>Paratrimastix</taxon>
    </lineage>
</organism>
<evidence type="ECO:0000256" key="4">
    <source>
        <dbReference type="ARBA" id="ARBA00022490"/>
    </source>
</evidence>
<keyword evidence="4" id="KW-0963">Cytoplasm</keyword>
<dbReference type="EMBL" id="JAPMOS010000050">
    <property type="protein sequence ID" value="KAJ4457292.1"/>
    <property type="molecule type" value="Genomic_DNA"/>
</dbReference>
<proteinExistence type="inferred from homology"/>
<protein>
    <recommendedName>
        <fullName evidence="3">KIF-binding protein</fullName>
    </recommendedName>
</protein>
<dbReference type="PANTHER" id="PTHR46321">
    <property type="entry name" value="KIF1-BINDING PROTEIN"/>
    <property type="match status" value="1"/>
</dbReference>
<dbReference type="PANTHER" id="PTHR46321:SF1">
    <property type="entry name" value="KIF-BINDING PROTEIN"/>
    <property type="match status" value="1"/>
</dbReference>
<comment type="caution">
    <text evidence="6">The sequence shown here is derived from an EMBL/GenBank/DDBJ whole genome shotgun (WGS) entry which is preliminary data.</text>
</comment>
<evidence type="ECO:0000256" key="1">
    <source>
        <dbReference type="ARBA" id="ARBA00004245"/>
    </source>
</evidence>
<gene>
    <name evidence="6" type="ORF">PAPYR_7301</name>
</gene>